<dbReference type="InterPro" id="IPR058240">
    <property type="entry name" value="rSAM_sf"/>
</dbReference>
<keyword evidence="10 16" id="KW-0093">Biotin biosynthesis</keyword>
<comment type="function">
    <text evidence="14 16">Catalyzes the conversion of dethiobiotin (DTB) to biotin by the insertion of a sulfur atom into dethiobiotin via a radical-based mechanism.</text>
</comment>
<reference evidence="19 20" key="1">
    <citation type="submission" date="2020-04" db="EMBL/GenBank/DDBJ databases">
        <title>Genomic insights into acetone-butanol-ethanol (ABE) fermentation by sequencing solventogenic clostridia strains.</title>
        <authorList>
            <person name="Brown S."/>
        </authorList>
    </citation>
    <scope>NUCLEOTIDE SEQUENCE [LARGE SCALE GENOMIC DNA]</scope>
    <source>
        <strain evidence="19 20">DJ011</strain>
    </source>
</reference>
<keyword evidence="11 16" id="KW-0408">Iron</keyword>
<dbReference type="SUPFAM" id="SSF102114">
    <property type="entry name" value="Radical SAM enzymes"/>
    <property type="match status" value="1"/>
</dbReference>
<evidence type="ECO:0000256" key="14">
    <source>
        <dbReference type="ARBA" id="ARBA00057568"/>
    </source>
</evidence>
<dbReference type="GO" id="GO:0004076">
    <property type="term" value="F:biotin synthase activity"/>
    <property type="evidence" value="ECO:0007669"/>
    <property type="project" value="UniProtKB-UniRule"/>
</dbReference>
<accession>A0A923J2J5</accession>
<comment type="caution">
    <text evidence="19">The sequence shown here is derived from an EMBL/GenBank/DDBJ whole genome shotgun (WGS) entry which is preliminary data.</text>
</comment>
<evidence type="ECO:0000259" key="18">
    <source>
        <dbReference type="PROSITE" id="PS51918"/>
    </source>
</evidence>
<evidence type="ECO:0000256" key="8">
    <source>
        <dbReference type="ARBA" id="ARBA00022714"/>
    </source>
</evidence>
<keyword evidence="20" id="KW-1185">Reference proteome</keyword>
<dbReference type="EC" id="2.8.1.6" evidence="4 16"/>
<feature type="binding site" evidence="16 17">
    <location>
        <position position="109"/>
    </location>
    <ligand>
        <name>[2Fe-2S] cluster</name>
        <dbReference type="ChEBI" id="CHEBI:190135"/>
    </ligand>
</feature>
<keyword evidence="5 16" id="KW-0004">4Fe-4S</keyword>
<feature type="binding site" evidence="16 17">
    <location>
        <position position="72"/>
    </location>
    <ligand>
        <name>[4Fe-4S] cluster</name>
        <dbReference type="ChEBI" id="CHEBI:49883"/>
        <note>4Fe-4S-S-AdoMet</note>
    </ligand>
</feature>
<dbReference type="RefSeq" id="WP_035148064.1">
    <property type="nucleotide sequence ID" value="NZ_JAAZWO010000016.1"/>
</dbReference>
<keyword evidence="7 16" id="KW-0949">S-adenosyl-L-methionine</keyword>
<dbReference type="FunFam" id="3.20.20.70:FF:000026">
    <property type="entry name" value="Biotin synthase"/>
    <property type="match status" value="1"/>
</dbReference>
<evidence type="ECO:0000256" key="16">
    <source>
        <dbReference type="HAMAP-Rule" id="MF_01694"/>
    </source>
</evidence>
<keyword evidence="6 16" id="KW-0808">Transferase</keyword>
<evidence type="ECO:0000256" key="7">
    <source>
        <dbReference type="ARBA" id="ARBA00022691"/>
    </source>
</evidence>
<dbReference type="Pfam" id="PF04055">
    <property type="entry name" value="Radical_SAM"/>
    <property type="match status" value="1"/>
</dbReference>
<evidence type="ECO:0000256" key="11">
    <source>
        <dbReference type="ARBA" id="ARBA00023004"/>
    </source>
</evidence>
<dbReference type="EMBL" id="JAAZWO010000016">
    <property type="protein sequence ID" value="MBC2398618.1"/>
    <property type="molecule type" value="Genomic_DNA"/>
</dbReference>
<dbReference type="PIRSF" id="PIRSF001619">
    <property type="entry name" value="Biotin_synth"/>
    <property type="match status" value="1"/>
</dbReference>
<dbReference type="InterPro" id="IPR002684">
    <property type="entry name" value="Biotin_synth/BioAB"/>
</dbReference>
<keyword evidence="12 16" id="KW-0411">Iron-sulfur</keyword>
<dbReference type="SFLD" id="SFLDS00029">
    <property type="entry name" value="Radical_SAM"/>
    <property type="match status" value="1"/>
</dbReference>
<dbReference type="NCBIfam" id="TIGR00433">
    <property type="entry name" value="bioB"/>
    <property type="match status" value="1"/>
</dbReference>
<dbReference type="PROSITE" id="PS51918">
    <property type="entry name" value="RADICAL_SAM"/>
    <property type="match status" value="1"/>
</dbReference>
<sequence length="325" mass="37022">MEVITLLENKVYKGKTINFNEAVKLSEIHNRHINELFKAADRIRNRFNDNIVNLCSIMNAKCGSCSEDCRFCAQSAHYKTNIEEHEIVSMDEVLDLARENQYYGVNRFSLVTSGRGLKGEDFQKIIKIYEKLKNETSMDLCASLGILDYEQLLVLKETGVLMYHHNLETSREHYEKICTTHSYDERIETINNAKKAGLQVCSGGIIGMGEDMKDRIKLAIQLRELEVISIPINILNPVKGTPLENTKRLSQEEILKTVAIFRFINPRAYIRLAGGRNLIKDFGRECFKSGANATISGNYLTTSGNKILDDINMIKKLGFEVKRND</sequence>
<dbReference type="InterPro" id="IPR010722">
    <property type="entry name" value="BATS_dom"/>
</dbReference>
<comment type="cofactor">
    <cofactor evidence="16 17">
        <name>[4Fe-4S] cluster</name>
        <dbReference type="ChEBI" id="CHEBI:49883"/>
    </cofactor>
    <text evidence="16 17">Binds 1 [4Fe-4S] cluster. The cluster is coordinated with 3 cysteines and an exchangeable S-adenosyl-L-methionine.</text>
</comment>
<feature type="domain" description="Radical SAM core" evidence="18">
    <location>
        <begin position="47"/>
        <end position="276"/>
    </location>
</feature>
<dbReference type="GO" id="GO:0009102">
    <property type="term" value="P:biotin biosynthetic process"/>
    <property type="evidence" value="ECO:0007669"/>
    <property type="project" value="UniProtKB-UniRule"/>
</dbReference>
<proteinExistence type="inferred from homology"/>
<keyword evidence="8 16" id="KW-0001">2Fe-2S</keyword>
<dbReference type="CDD" id="cd01335">
    <property type="entry name" value="Radical_SAM"/>
    <property type="match status" value="1"/>
</dbReference>
<dbReference type="AlphaFoldDB" id="A0A923J2J5"/>
<evidence type="ECO:0000256" key="10">
    <source>
        <dbReference type="ARBA" id="ARBA00022756"/>
    </source>
</evidence>
<dbReference type="SMART" id="SM00729">
    <property type="entry name" value="Elp3"/>
    <property type="match status" value="1"/>
</dbReference>
<evidence type="ECO:0000256" key="12">
    <source>
        <dbReference type="ARBA" id="ARBA00023014"/>
    </source>
</evidence>
<evidence type="ECO:0000256" key="6">
    <source>
        <dbReference type="ARBA" id="ARBA00022679"/>
    </source>
</evidence>
<dbReference type="HAMAP" id="MF_01694">
    <property type="entry name" value="BioB"/>
    <property type="match status" value="1"/>
</dbReference>
<feature type="binding site" evidence="16 17">
    <location>
        <position position="201"/>
    </location>
    <ligand>
        <name>[2Fe-2S] cluster</name>
        <dbReference type="ChEBI" id="CHEBI:190135"/>
    </ligand>
</feature>
<evidence type="ECO:0000256" key="4">
    <source>
        <dbReference type="ARBA" id="ARBA00012236"/>
    </source>
</evidence>
<comment type="catalytic activity">
    <reaction evidence="13 16">
        <text>(4R,5S)-dethiobiotin + (sulfur carrier)-SH + 2 reduced [2Fe-2S]-[ferredoxin] + 2 S-adenosyl-L-methionine = (sulfur carrier)-H + biotin + 2 5'-deoxyadenosine + 2 L-methionine + 2 oxidized [2Fe-2S]-[ferredoxin]</text>
        <dbReference type="Rhea" id="RHEA:22060"/>
        <dbReference type="Rhea" id="RHEA-COMP:10000"/>
        <dbReference type="Rhea" id="RHEA-COMP:10001"/>
        <dbReference type="Rhea" id="RHEA-COMP:14737"/>
        <dbReference type="Rhea" id="RHEA-COMP:14739"/>
        <dbReference type="ChEBI" id="CHEBI:17319"/>
        <dbReference type="ChEBI" id="CHEBI:29917"/>
        <dbReference type="ChEBI" id="CHEBI:33737"/>
        <dbReference type="ChEBI" id="CHEBI:33738"/>
        <dbReference type="ChEBI" id="CHEBI:57586"/>
        <dbReference type="ChEBI" id="CHEBI:57844"/>
        <dbReference type="ChEBI" id="CHEBI:59789"/>
        <dbReference type="ChEBI" id="CHEBI:64428"/>
        <dbReference type="ChEBI" id="CHEBI:149473"/>
        <dbReference type="EC" id="2.8.1.6"/>
    </reaction>
</comment>
<dbReference type="GO" id="GO:0051537">
    <property type="term" value="F:2 iron, 2 sulfur cluster binding"/>
    <property type="evidence" value="ECO:0007669"/>
    <property type="project" value="UniProtKB-KW"/>
</dbReference>
<evidence type="ECO:0000256" key="5">
    <source>
        <dbReference type="ARBA" id="ARBA00022485"/>
    </source>
</evidence>
<dbReference type="PANTHER" id="PTHR22976">
    <property type="entry name" value="BIOTIN SYNTHASE"/>
    <property type="match status" value="1"/>
</dbReference>
<comment type="similarity">
    <text evidence="2 16">Belongs to the radical SAM superfamily. Biotin synthase family.</text>
</comment>
<feature type="binding site" evidence="16 17">
    <location>
        <position position="141"/>
    </location>
    <ligand>
        <name>[2Fe-2S] cluster</name>
        <dbReference type="ChEBI" id="CHEBI:190135"/>
    </ligand>
</feature>
<evidence type="ECO:0000256" key="13">
    <source>
        <dbReference type="ARBA" id="ARBA00051157"/>
    </source>
</evidence>
<comment type="cofactor">
    <cofactor evidence="16">
        <name>[2Fe-2S] cluster</name>
        <dbReference type="ChEBI" id="CHEBI:190135"/>
    </cofactor>
    <text evidence="16">Binds 1 [2Fe-2S] cluster. The cluster is coordinated with 3 cysteines and 1 arginine.</text>
</comment>
<keyword evidence="9 16" id="KW-0479">Metal-binding</keyword>
<evidence type="ECO:0000256" key="17">
    <source>
        <dbReference type="PIRSR" id="PIRSR001619-1"/>
    </source>
</evidence>
<evidence type="ECO:0000313" key="20">
    <source>
        <dbReference type="Proteomes" id="UP000563151"/>
    </source>
</evidence>
<comment type="subunit">
    <text evidence="3 16">Homodimer.</text>
</comment>
<feature type="binding site" evidence="16 17">
    <location>
        <position position="271"/>
    </location>
    <ligand>
        <name>[2Fe-2S] cluster</name>
        <dbReference type="ChEBI" id="CHEBI:190135"/>
    </ligand>
</feature>
<dbReference type="SFLD" id="SFLDG01060">
    <property type="entry name" value="BATS_domain_containing"/>
    <property type="match status" value="1"/>
</dbReference>
<dbReference type="GO" id="GO:0051539">
    <property type="term" value="F:4 iron, 4 sulfur cluster binding"/>
    <property type="evidence" value="ECO:0007669"/>
    <property type="project" value="UniProtKB-KW"/>
</dbReference>
<gene>
    <name evidence="16 19" type="primary">bioB</name>
    <name evidence="19" type="ORF">HGG79_12665</name>
</gene>
<feature type="binding site" evidence="16 17">
    <location>
        <position position="65"/>
    </location>
    <ligand>
        <name>[4Fe-4S] cluster</name>
        <dbReference type="ChEBI" id="CHEBI:49883"/>
        <note>4Fe-4S-S-AdoMet</note>
    </ligand>
</feature>
<organism evidence="19 20">
    <name type="scientific">Clostridium tetanomorphum</name>
    <dbReference type="NCBI Taxonomy" id="1553"/>
    <lineage>
        <taxon>Bacteria</taxon>
        <taxon>Bacillati</taxon>
        <taxon>Bacillota</taxon>
        <taxon>Clostridia</taxon>
        <taxon>Eubacteriales</taxon>
        <taxon>Clostridiaceae</taxon>
        <taxon>Clostridium</taxon>
    </lineage>
</organism>
<dbReference type="InterPro" id="IPR024177">
    <property type="entry name" value="Biotin_synthase"/>
</dbReference>
<evidence type="ECO:0000256" key="3">
    <source>
        <dbReference type="ARBA" id="ARBA00011738"/>
    </source>
</evidence>
<evidence type="ECO:0000313" key="19">
    <source>
        <dbReference type="EMBL" id="MBC2398618.1"/>
    </source>
</evidence>
<dbReference type="SFLD" id="SFLDG01278">
    <property type="entry name" value="biotin_synthase_like"/>
    <property type="match status" value="1"/>
</dbReference>
<evidence type="ECO:0000256" key="15">
    <source>
        <dbReference type="ARBA" id="ARBA00070199"/>
    </source>
</evidence>
<protein>
    <recommendedName>
        <fullName evidence="15 16">Biotin synthase</fullName>
        <ecNumber evidence="4 16">2.8.1.6</ecNumber>
    </recommendedName>
</protein>
<dbReference type="InterPro" id="IPR006638">
    <property type="entry name" value="Elp3/MiaA/NifB-like_rSAM"/>
</dbReference>
<dbReference type="Pfam" id="PF06968">
    <property type="entry name" value="BATS"/>
    <property type="match status" value="1"/>
</dbReference>
<dbReference type="PANTHER" id="PTHR22976:SF2">
    <property type="entry name" value="BIOTIN SYNTHASE, MITOCHONDRIAL"/>
    <property type="match status" value="1"/>
</dbReference>
<comment type="pathway">
    <text evidence="1 16">Cofactor biosynthesis; biotin biosynthesis; biotin from 7,8-diaminononanoate: step 2/2.</text>
</comment>
<comment type="cofactor">
    <cofactor evidence="17">
        <name>[2Fe-2S] cluster</name>
        <dbReference type="ChEBI" id="CHEBI:190135"/>
    </cofactor>
    <text evidence="17">Binds 1 [2Fe-2S] cluster. The cluster is coordinated with 3 cysteines and 1 arginine.</text>
</comment>
<evidence type="ECO:0000256" key="9">
    <source>
        <dbReference type="ARBA" id="ARBA00022723"/>
    </source>
</evidence>
<evidence type="ECO:0000256" key="1">
    <source>
        <dbReference type="ARBA" id="ARBA00004942"/>
    </source>
</evidence>
<dbReference type="InterPro" id="IPR007197">
    <property type="entry name" value="rSAM"/>
</dbReference>
<name>A0A923J2J5_CLOTT</name>
<dbReference type="Proteomes" id="UP000563151">
    <property type="component" value="Unassembled WGS sequence"/>
</dbReference>
<dbReference type="SMART" id="SM00876">
    <property type="entry name" value="BATS"/>
    <property type="match status" value="1"/>
</dbReference>
<dbReference type="GO" id="GO:0005506">
    <property type="term" value="F:iron ion binding"/>
    <property type="evidence" value="ECO:0007669"/>
    <property type="project" value="UniProtKB-UniRule"/>
</dbReference>
<dbReference type="InterPro" id="IPR013785">
    <property type="entry name" value="Aldolase_TIM"/>
</dbReference>
<dbReference type="Gene3D" id="3.20.20.70">
    <property type="entry name" value="Aldolase class I"/>
    <property type="match status" value="1"/>
</dbReference>
<evidence type="ECO:0000256" key="2">
    <source>
        <dbReference type="ARBA" id="ARBA00010765"/>
    </source>
</evidence>
<feature type="binding site" evidence="16 17">
    <location>
        <position position="69"/>
    </location>
    <ligand>
        <name>[4Fe-4S] cluster</name>
        <dbReference type="ChEBI" id="CHEBI:49883"/>
        <note>4Fe-4S-S-AdoMet</note>
    </ligand>
</feature>